<evidence type="ECO:0000313" key="3">
    <source>
        <dbReference type="Proteomes" id="UP000266188"/>
    </source>
</evidence>
<dbReference type="InterPro" id="IPR038401">
    <property type="entry name" value="Rev1_C_sf"/>
</dbReference>
<evidence type="ECO:0000259" key="1">
    <source>
        <dbReference type="Pfam" id="PF16727"/>
    </source>
</evidence>
<feature type="domain" description="DNA repair protein Rev1 C-terminal" evidence="1">
    <location>
        <begin position="23"/>
        <end position="117"/>
    </location>
</feature>
<feature type="non-terminal residue" evidence="2">
    <location>
        <position position="1"/>
    </location>
</feature>
<comment type="caution">
    <text evidence="2">The sequence shown here is derived from an EMBL/GenBank/DDBJ whole genome shotgun (WGS) entry which is preliminary data.</text>
</comment>
<dbReference type="STRING" id="2070753.A0A3A2ZKJ2"/>
<reference evidence="3" key="1">
    <citation type="submission" date="2017-02" db="EMBL/GenBank/DDBJ databases">
        <authorList>
            <person name="Tafer H."/>
            <person name="Lopandic K."/>
        </authorList>
    </citation>
    <scope>NUCLEOTIDE SEQUENCE [LARGE SCALE GENOMIC DNA]</scope>
    <source>
        <strain evidence="3">CBS 366.77</strain>
    </source>
</reference>
<dbReference type="Pfam" id="PF16727">
    <property type="entry name" value="REV1_C"/>
    <property type="match status" value="1"/>
</dbReference>
<organism evidence="2 3">
    <name type="scientific">Aspergillus sclerotialis</name>
    <dbReference type="NCBI Taxonomy" id="2070753"/>
    <lineage>
        <taxon>Eukaryota</taxon>
        <taxon>Fungi</taxon>
        <taxon>Dikarya</taxon>
        <taxon>Ascomycota</taxon>
        <taxon>Pezizomycotina</taxon>
        <taxon>Eurotiomycetes</taxon>
        <taxon>Eurotiomycetidae</taxon>
        <taxon>Eurotiales</taxon>
        <taxon>Aspergillaceae</taxon>
        <taxon>Aspergillus</taxon>
        <taxon>Aspergillus subgen. Polypaecilum</taxon>
    </lineage>
</organism>
<dbReference type="OrthoDB" id="3786046at2759"/>
<dbReference type="Proteomes" id="UP000266188">
    <property type="component" value="Unassembled WGS sequence"/>
</dbReference>
<dbReference type="Gene3D" id="1.20.58.1280">
    <property type="entry name" value="DNA repair protein Rev1, C-terminal domain"/>
    <property type="match status" value="1"/>
</dbReference>
<gene>
    <name evidence="2" type="ORF">PHISCL_09264</name>
</gene>
<name>A0A3A2ZKJ2_9EURO</name>
<proteinExistence type="predicted"/>
<evidence type="ECO:0000313" key="2">
    <source>
        <dbReference type="EMBL" id="RJE18395.1"/>
    </source>
</evidence>
<protein>
    <submittedName>
        <fullName evidence="2">Repair protein</fullName>
    </submittedName>
</protein>
<sequence length="122" mass="13767">LLRLPPLPERPTFTSKKLSNLSDLRDAVGAWHSTFINDGPFAEDVESLSRYLQRVVVDEKDIDKAVSLVNWLSWLINDARDVSSEKEDLEDTPLTWDNALGILRDAVRTAVEERGLSGVEFD</sequence>
<dbReference type="AlphaFoldDB" id="A0A3A2ZKJ2"/>
<keyword evidence="3" id="KW-1185">Reference proteome</keyword>
<accession>A0A3A2ZKJ2</accession>
<dbReference type="InterPro" id="IPR031991">
    <property type="entry name" value="Rev1_C"/>
</dbReference>
<dbReference type="EMBL" id="MVGC01000559">
    <property type="protein sequence ID" value="RJE18395.1"/>
    <property type="molecule type" value="Genomic_DNA"/>
</dbReference>